<name>A0A089N305_PETFA</name>
<keyword evidence="3 5" id="KW-1133">Transmembrane helix</keyword>
<evidence type="ECO:0000256" key="2">
    <source>
        <dbReference type="ARBA" id="ARBA00022692"/>
    </source>
</evidence>
<dbReference type="Pfam" id="PF00361">
    <property type="entry name" value="Proton_antipo_M"/>
    <property type="match status" value="1"/>
</dbReference>
<dbReference type="GeneID" id="20522709"/>
<comment type="subcellular location">
    <subcellularLocation>
        <location evidence="1">Membrane</location>
        <topology evidence="1">Multi-pass membrane protein</topology>
    </subcellularLocation>
</comment>
<feature type="transmembrane region" description="Helical" evidence="5">
    <location>
        <begin position="281"/>
        <end position="303"/>
    </location>
</feature>
<proteinExistence type="inferred from homology"/>
<dbReference type="EMBL" id="KJ957769">
    <property type="protein sequence ID" value="AIQ78491.1"/>
    <property type="molecule type" value="Genomic_DNA"/>
</dbReference>
<evidence type="ECO:0000256" key="3">
    <source>
        <dbReference type="ARBA" id="ARBA00022989"/>
    </source>
</evidence>
<dbReference type="PRINTS" id="PR01434">
    <property type="entry name" value="NADHDHGNASE5"/>
</dbReference>
<dbReference type="GO" id="GO:0042773">
    <property type="term" value="P:ATP synthesis coupled electron transport"/>
    <property type="evidence" value="ECO:0007669"/>
    <property type="project" value="InterPro"/>
</dbReference>
<dbReference type="InterPro" id="IPR010096">
    <property type="entry name" value="NADH-Q_OxRdtase_suN/2"/>
</dbReference>
<feature type="transmembrane region" description="Helical" evidence="5">
    <location>
        <begin position="49"/>
        <end position="67"/>
    </location>
</feature>
<feature type="transmembrane region" description="Helical" evidence="5">
    <location>
        <begin position="114"/>
        <end position="133"/>
    </location>
</feature>
<sequence length="494" mass="54968">MKFALIFQNDTAAFLPELFLAIAILVVLLHGSFLGVTAASLYSYLTPSMIRLTSAILFLSLLLVLNNPVESQTLWNAIFITDYLSTWAKFIILVGLLFCVSISEVYMFSARFRAYEFFVFILGIALSLCLLISSYDLLSIYLSMEFLSLIFYVLACWKKNSYFSAEAGLKYFILGSVASIFFLFGASLIYFALGTTNLGSLALLTENLTASSPFIYFGLICLVSALLFKLGAAPYHMWIADVYEGAPTLVSLIFAVVPKVAFFAVVLRLSFTSFWSLFPVFWEDFFCVCGLISLFIGCLCGLGETKIKRLLAFSSVGHVGFLCLGLASGSIEGVQAVLFYLVIYMLTAAFLWIYVLHLDITSDSSLLTFADAIGLVRSNPFLGFGVVLMIFSLAGIPPFGGFFAKFNIFIGLVDSSFYIVAIFAVFTSVISAFYYIRLIKIFYFEKNNNWFFFTPLNKGGSIILVLCGLIIFFFMLSPNLFYLLAYKVSLGLMF</sequence>
<dbReference type="HAMAP" id="MF_00445">
    <property type="entry name" value="NDH1_NuoN_1"/>
    <property type="match status" value="1"/>
</dbReference>
<protein>
    <submittedName>
        <fullName evidence="7">NADH dehydrogenase subunit 2</fullName>
    </submittedName>
</protein>
<evidence type="ECO:0000256" key="4">
    <source>
        <dbReference type="ARBA" id="ARBA00023136"/>
    </source>
</evidence>
<organism evidence="7">
    <name type="scientific">Petalonia fascia</name>
    <name type="common">False kelp</name>
    <name type="synonym">Fucus fascia</name>
    <dbReference type="NCBI Taxonomy" id="2893"/>
    <lineage>
        <taxon>Eukaryota</taxon>
        <taxon>Sar</taxon>
        <taxon>Stramenopiles</taxon>
        <taxon>Ochrophyta</taxon>
        <taxon>PX clade</taxon>
        <taxon>Phaeophyceae</taxon>
        <taxon>Ectocarpales</taxon>
        <taxon>Scytosiphonaceae</taxon>
        <taxon>Petalonia</taxon>
    </lineage>
</organism>
<dbReference type="AlphaFoldDB" id="A0A089N305"/>
<dbReference type="NCBIfam" id="TIGR01770">
    <property type="entry name" value="NDH_I_N"/>
    <property type="match status" value="1"/>
</dbReference>
<dbReference type="GO" id="GO:0008137">
    <property type="term" value="F:NADH dehydrogenase (ubiquinone) activity"/>
    <property type="evidence" value="ECO:0007669"/>
    <property type="project" value="InterPro"/>
</dbReference>
<evidence type="ECO:0000256" key="1">
    <source>
        <dbReference type="ARBA" id="ARBA00004141"/>
    </source>
</evidence>
<dbReference type="InterPro" id="IPR001750">
    <property type="entry name" value="ND/Mrp_TM"/>
</dbReference>
<evidence type="ECO:0000313" key="7">
    <source>
        <dbReference type="EMBL" id="AIQ78491.1"/>
    </source>
</evidence>
<accession>A0A089N305</accession>
<dbReference type="RefSeq" id="YP_009072551.1">
    <property type="nucleotide sequence ID" value="NC_025227.1"/>
</dbReference>
<keyword evidence="2 5" id="KW-0812">Transmembrane</keyword>
<dbReference type="PANTHER" id="PTHR22773">
    <property type="entry name" value="NADH DEHYDROGENASE"/>
    <property type="match status" value="1"/>
</dbReference>
<feature type="transmembrane region" description="Helical" evidence="5">
    <location>
        <begin position="87"/>
        <end position="107"/>
    </location>
</feature>
<feature type="transmembrane region" description="Helical" evidence="5">
    <location>
        <begin position="416"/>
        <end position="436"/>
    </location>
</feature>
<dbReference type="GO" id="GO:0016020">
    <property type="term" value="C:membrane"/>
    <property type="evidence" value="ECO:0007669"/>
    <property type="project" value="UniProtKB-SubCell"/>
</dbReference>
<feature type="transmembrane region" description="Helical" evidence="5">
    <location>
        <begin position="213"/>
        <end position="237"/>
    </location>
</feature>
<feature type="transmembrane region" description="Helical" evidence="5">
    <location>
        <begin position="337"/>
        <end position="360"/>
    </location>
</feature>
<evidence type="ECO:0000256" key="5">
    <source>
        <dbReference type="SAM" id="Phobius"/>
    </source>
</evidence>
<feature type="domain" description="NADH:quinone oxidoreductase/Mrp antiporter transmembrane" evidence="6">
    <location>
        <begin position="134"/>
        <end position="431"/>
    </location>
</feature>
<feature type="transmembrane region" description="Helical" evidence="5">
    <location>
        <begin position="249"/>
        <end position="269"/>
    </location>
</feature>
<feature type="transmembrane region" description="Helical" evidence="5">
    <location>
        <begin position="462"/>
        <end position="485"/>
    </location>
</feature>
<keyword evidence="7" id="KW-0496">Mitochondrion</keyword>
<feature type="transmembrane region" description="Helical" evidence="5">
    <location>
        <begin position="381"/>
        <end position="404"/>
    </location>
</feature>
<geneLocation type="mitochondrion" evidence="7"/>
<gene>
    <name evidence="7" type="primary">nad2</name>
    <name evidence="7" type="ORF">PefaMp24</name>
</gene>
<evidence type="ECO:0000259" key="6">
    <source>
        <dbReference type="Pfam" id="PF00361"/>
    </source>
</evidence>
<keyword evidence="4 5" id="KW-0472">Membrane</keyword>
<feature type="transmembrane region" description="Helical" evidence="5">
    <location>
        <begin position="20"/>
        <end position="42"/>
    </location>
</feature>
<feature type="transmembrane region" description="Helical" evidence="5">
    <location>
        <begin position="310"/>
        <end position="331"/>
    </location>
</feature>
<reference evidence="7" key="1">
    <citation type="journal article" date="2014" name="J. Appl. Phycol.">
        <title>Mitochondrial phylogenomics reveals a close relationship between Petalonia fascia (Scytosiphonaceae, Phaeophyceae) and Ectocarpus siliculosus.</title>
        <authorList>
            <person name="Liu F."/>
            <person name="Pang S."/>
        </authorList>
    </citation>
    <scope>NUCLEOTIDE SEQUENCE</scope>
</reference>
<feature type="transmembrane region" description="Helical" evidence="5">
    <location>
        <begin position="139"/>
        <end position="157"/>
    </location>
</feature>
<feature type="transmembrane region" description="Helical" evidence="5">
    <location>
        <begin position="169"/>
        <end position="193"/>
    </location>
</feature>